<feature type="active site" description="Charge relay system" evidence="5">
    <location>
        <position position="152"/>
    </location>
</feature>
<dbReference type="InterPro" id="IPR000209">
    <property type="entry name" value="Peptidase_S8/S53_dom"/>
</dbReference>
<evidence type="ECO:0008006" key="11">
    <source>
        <dbReference type="Google" id="ProtNLM"/>
    </source>
</evidence>
<evidence type="ECO:0000256" key="1">
    <source>
        <dbReference type="ARBA" id="ARBA00011073"/>
    </source>
</evidence>
<dbReference type="InterPro" id="IPR015500">
    <property type="entry name" value="Peptidase_S8_subtilisin-rel"/>
</dbReference>
<dbReference type="PANTHER" id="PTHR43806:SF11">
    <property type="entry name" value="CEREVISIN-RELATED"/>
    <property type="match status" value="1"/>
</dbReference>
<keyword evidence="4 5" id="KW-0720">Serine protease</keyword>
<dbReference type="PROSITE" id="PS00138">
    <property type="entry name" value="SUBTILASE_SER"/>
    <property type="match status" value="1"/>
</dbReference>
<dbReference type="InterPro" id="IPR023827">
    <property type="entry name" value="Peptidase_S8_Asp-AS"/>
</dbReference>
<comment type="similarity">
    <text evidence="1 5 6">Belongs to the peptidase S8 family.</text>
</comment>
<gene>
    <name evidence="9" type="ORF">CH333_03475</name>
</gene>
<feature type="domain" description="Peptidase S8/S53" evidence="7">
    <location>
        <begin position="143"/>
        <end position="417"/>
    </location>
</feature>
<evidence type="ECO:0000313" key="10">
    <source>
        <dbReference type="Proteomes" id="UP000215215"/>
    </source>
</evidence>
<reference evidence="9 10" key="1">
    <citation type="submission" date="2017-07" db="EMBL/GenBank/DDBJ databases">
        <title>Recovery of genomes from metagenomes via a dereplication, aggregation, and scoring strategy.</title>
        <authorList>
            <person name="Sieber C.M."/>
            <person name="Probst A.J."/>
            <person name="Sharrar A."/>
            <person name="Thomas B.C."/>
            <person name="Hess M."/>
            <person name="Tringe S.G."/>
            <person name="Banfield J.F."/>
        </authorList>
    </citation>
    <scope>NUCLEOTIDE SEQUENCE [LARGE SCALE GENOMIC DNA]</scope>
    <source>
        <strain evidence="9">JGI_Cruoil_03_44_89</strain>
    </source>
</reference>
<dbReference type="AlphaFoldDB" id="A0A235BVZ5"/>
<dbReference type="Gene3D" id="3.40.50.200">
    <property type="entry name" value="Peptidase S8/S53 domain"/>
    <property type="match status" value="1"/>
</dbReference>
<feature type="active site" description="Charge relay system" evidence="5">
    <location>
        <position position="216"/>
    </location>
</feature>
<dbReference type="NCBIfam" id="TIGR04183">
    <property type="entry name" value="Por_Secre_tail"/>
    <property type="match status" value="1"/>
</dbReference>
<evidence type="ECO:0000256" key="3">
    <source>
        <dbReference type="ARBA" id="ARBA00022801"/>
    </source>
</evidence>
<dbReference type="GO" id="GO:0006508">
    <property type="term" value="P:proteolysis"/>
    <property type="evidence" value="ECO:0007669"/>
    <property type="project" value="UniProtKB-KW"/>
</dbReference>
<keyword evidence="2 5" id="KW-0645">Protease</keyword>
<dbReference type="EMBL" id="NOZQ01000068">
    <property type="protein sequence ID" value="OYD16412.1"/>
    <property type="molecule type" value="Genomic_DNA"/>
</dbReference>
<dbReference type="GO" id="GO:0004252">
    <property type="term" value="F:serine-type endopeptidase activity"/>
    <property type="evidence" value="ECO:0007669"/>
    <property type="project" value="UniProtKB-UniRule"/>
</dbReference>
<dbReference type="Pfam" id="PF18962">
    <property type="entry name" value="Por_Secre_tail"/>
    <property type="match status" value="1"/>
</dbReference>
<evidence type="ECO:0000259" key="8">
    <source>
        <dbReference type="Pfam" id="PF18962"/>
    </source>
</evidence>
<feature type="domain" description="Secretion system C-terminal sorting" evidence="8">
    <location>
        <begin position="782"/>
        <end position="854"/>
    </location>
</feature>
<protein>
    <recommendedName>
        <fullName evidence="11">Peptidase S8/S53 domain-containing protein</fullName>
    </recommendedName>
</protein>
<evidence type="ECO:0000256" key="2">
    <source>
        <dbReference type="ARBA" id="ARBA00022670"/>
    </source>
</evidence>
<dbReference type="PROSITE" id="PS51892">
    <property type="entry name" value="SUBTILASE"/>
    <property type="match status" value="1"/>
</dbReference>
<sequence length="856" mass="93293">MFFCAILFTIVLPLANIARVPGEAIVRFDKGLVETSPGVFELPSSFSTIRSEFDVYGVEPLLRGKVDELDMACGFNRSYVLRFDEAKDVGDFIASVSLSPDVELAEPNYLYRLCLTPNDPLFTSQWHLPDIKCPQGWDVQTGGRDVVIAVVDAGLDTAHPDLNANIWRNTDEVLDGTDSDGNGYIDDILGWDWTDGDNDPTPTYFDFPGWPPDEDHGTWCNGIANAVTDNGIGIAGVAYNVRMMGFRCTANNSPGLINTTYAVNAMNYARLNGANIISCSWGGNSFSSFVNNAIQTAHYAGLVICAAAGNDNSGALHYPSAYDNVIAVAGTDHSNHKWTWGPTSGSNYGTWVDVCAPAVDLYGCDTDGQGSELYESAAGTSGSCPQVAGLAALLFQKYPDSSNTFIENAIFETCDPVDDSLFDEGKLGYGKINVFKALGRNEYSWPVLCSFGVSDSVEGNNNGRPEPGDTCRLTILLTNESPWSNASNLTVKVGCVSGTINFIDSTAEFCEVTTTDTVENVDDEIVFEILPMEPGWVTFIVTYLDATPPPYPQSDTFEFLVGFPLLLVDDDDSASYEDKYEKALDMLHIVYEYWNNTECGEPGGKLLNHPAVVWFTGDDSRSTLTSEERNSLTDYLTSGGKLFLTGQNIAQDIAGESFLADYLKCSFVSPAISGNMVTGKDGDEVGEGLNILTSLNQTSRDEIASLPGADTVLFYNDSTCAGIKYEEGDRRVVFFSWGLEGVIDHHAYSSKAEIMQRVITWLDSTLYGVEEEPVVADFGLHLYPNPASSKVTFMLPAGRGFSTATVKIYDVTGRQIDSFISEAEGFEYDVEKLSPGVYFYRVEGGKKEQGKFVVIR</sequence>
<comment type="caution">
    <text evidence="9">The sequence shown here is derived from an EMBL/GenBank/DDBJ whole genome shotgun (WGS) entry which is preliminary data.</text>
</comment>
<name>A0A235BVZ5_UNCW3</name>
<dbReference type="InterPro" id="IPR026444">
    <property type="entry name" value="Secre_tail"/>
</dbReference>
<dbReference type="Pfam" id="PF00082">
    <property type="entry name" value="Peptidase_S8"/>
    <property type="match status" value="1"/>
</dbReference>
<organism evidence="9 10">
    <name type="scientific">candidate division WOR-3 bacterium JGI_Cruoil_03_44_89</name>
    <dbReference type="NCBI Taxonomy" id="1973748"/>
    <lineage>
        <taxon>Bacteria</taxon>
        <taxon>Bacteria division WOR-3</taxon>
    </lineage>
</organism>
<dbReference type="Proteomes" id="UP000215215">
    <property type="component" value="Unassembled WGS sequence"/>
</dbReference>
<feature type="active site" description="Charge relay system" evidence="5">
    <location>
        <position position="381"/>
    </location>
</feature>
<dbReference type="SUPFAM" id="SSF52743">
    <property type="entry name" value="Subtilisin-like"/>
    <property type="match status" value="1"/>
</dbReference>
<evidence type="ECO:0000259" key="7">
    <source>
        <dbReference type="Pfam" id="PF00082"/>
    </source>
</evidence>
<evidence type="ECO:0000256" key="4">
    <source>
        <dbReference type="ARBA" id="ARBA00022825"/>
    </source>
</evidence>
<accession>A0A235BVZ5</accession>
<dbReference type="InterPro" id="IPR050131">
    <property type="entry name" value="Peptidase_S8_subtilisin-like"/>
</dbReference>
<dbReference type="PRINTS" id="PR00723">
    <property type="entry name" value="SUBTILISIN"/>
</dbReference>
<evidence type="ECO:0000313" key="9">
    <source>
        <dbReference type="EMBL" id="OYD16412.1"/>
    </source>
</evidence>
<evidence type="ECO:0000256" key="6">
    <source>
        <dbReference type="RuleBase" id="RU003355"/>
    </source>
</evidence>
<evidence type="ECO:0000256" key="5">
    <source>
        <dbReference type="PROSITE-ProRule" id="PRU01240"/>
    </source>
</evidence>
<keyword evidence="3 5" id="KW-0378">Hydrolase</keyword>
<dbReference type="PANTHER" id="PTHR43806">
    <property type="entry name" value="PEPTIDASE S8"/>
    <property type="match status" value="1"/>
</dbReference>
<proteinExistence type="inferred from homology"/>
<dbReference type="InterPro" id="IPR036852">
    <property type="entry name" value="Peptidase_S8/S53_dom_sf"/>
</dbReference>
<dbReference type="PROSITE" id="PS00136">
    <property type="entry name" value="SUBTILASE_ASP"/>
    <property type="match status" value="1"/>
</dbReference>
<dbReference type="InterPro" id="IPR023828">
    <property type="entry name" value="Peptidase_S8_Ser-AS"/>
</dbReference>